<gene>
    <name evidence="1" type="ORF">AT746_08780</name>
</gene>
<sequence length="98" mass="11576">MQQLHKSGTKNLLTMVKDKNNHRDKYLEISAPLRLCEIDLFFVYLAEALRRGEQKPDKLCAPCVSVVKSLFFVLSWLKYIRPRETLKARQRWGQHPFS</sequence>
<dbReference type="AlphaFoldDB" id="A0A0U3AK34"/>
<organism evidence="1 2">
    <name type="scientific">Lacimicrobium alkaliphilum</name>
    <dbReference type="NCBI Taxonomy" id="1526571"/>
    <lineage>
        <taxon>Bacteria</taxon>
        <taxon>Pseudomonadati</taxon>
        <taxon>Pseudomonadota</taxon>
        <taxon>Gammaproteobacteria</taxon>
        <taxon>Alteromonadales</taxon>
        <taxon>Alteromonadaceae</taxon>
        <taxon>Lacimicrobium</taxon>
    </lineage>
</organism>
<dbReference type="Proteomes" id="UP000068447">
    <property type="component" value="Chromosome"/>
</dbReference>
<protein>
    <submittedName>
        <fullName evidence="1">Uncharacterized protein</fullName>
    </submittedName>
</protein>
<name>A0A0U3AK34_9ALTE</name>
<keyword evidence="2" id="KW-1185">Reference proteome</keyword>
<evidence type="ECO:0000313" key="1">
    <source>
        <dbReference type="EMBL" id="ALS98338.1"/>
    </source>
</evidence>
<dbReference type="EMBL" id="CP013650">
    <property type="protein sequence ID" value="ALS98338.1"/>
    <property type="molecule type" value="Genomic_DNA"/>
</dbReference>
<accession>A0A0U3AK34</accession>
<dbReference type="STRING" id="1526571.AT746_08780"/>
<evidence type="ECO:0000313" key="2">
    <source>
        <dbReference type="Proteomes" id="UP000068447"/>
    </source>
</evidence>
<dbReference type="KEGG" id="lal:AT746_08780"/>
<reference evidence="1 2" key="1">
    <citation type="submission" date="2015-12" db="EMBL/GenBank/DDBJ databases">
        <title>Complete genome of Lacimicrobium alkaliphilum KCTC 32984.</title>
        <authorList>
            <person name="Kim S.-G."/>
            <person name="Lee Y.-J."/>
        </authorList>
    </citation>
    <scope>NUCLEOTIDE SEQUENCE [LARGE SCALE GENOMIC DNA]</scope>
    <source>
        <strain evidence="1 2">YelD216</strain>
    </source>
</reference>
<proteinExistence type="predicted"/>